<keyword evidence="2" id="KW-1185">Reference proteome</keyword>
<comment type="caution">
    <text evidence="1">The sequence shown here is derived from an EMBL/GenBank/DDBJ whole genome shotgun (WGS) entry which is preliminary data.</text>
</comment>
<proteinExistence type="predicted"/>
<dbReference type="PANTHER" id="PTHR16078:SF1">
    <property type="entry name" value="COILED-COIL DOMAIN-CONTAINING PROTEIN 87"/>
    <property type="match status" value="1"/>
</dbReference>
<dbReference type="Proteomes" id="UP000678393">
    <property type="component" value="Unassembled WGS sequence"/>
</dbReference>
<feature type="non-terminal residue" evidence="1">
    <location>
        <position position="1"/>
    </location>
</feature>
<dbReference type="OrthoDB" id="67750at2759"/>
<name>A0A8S3ZQC3_9EUPU</name>
<gene>
    <name evidence="1" type="ORF">CUNI_LOCUS15090</name>
</gene>
<organism evidence="1 2">
    <name type="scientific">Candidula unifasciata</name>
    <dbReference type="NCBI Taxonomy" id="100452"/>
    <lineage>
        <taxon>Eukaryota</taxon>
        <taxon>Metazoa</taxon>
        <taxon>Spiralia</taxon>
        <taxon>Lophotrochozoa</taxon>
        <taxon>Mollusca</taxon>
        <taxon>Gastropoda</taxon>
        <taxon>Heterobranchia</taxon>
        <taxon>Euthyneura</taxon>
        <taxon>Panpulmonata</taxon>
        <taxon>Eupulmonata</taxon>
        <taxon>Stylommatophora</taxon>
        <taxon>Helicina</taxon>
        <taxon>Helicoidea</taxon>
        <taxon>Geomitridae</taxon>
        <taxon>Candidula</taxon>
    </lineage>
</organism>
<feature type="non-terminal residue" evidence="1">
    <location>
        <position position="79"/>
    </location>
</feature>
<dbReference type="PANTHER" id="PTHR16078">
    <property type="entry name" value="COILED-COIL DOMAIN-CONTAINING PROTEIN 87"/>
    <property type="match status" value="1"/>
</dbReference>
<accession>A0A8S3ZQC3</accession>
<dbReference type="AlphaFoldDB" id="A0A8S3ZQC3"/>
<sequence length="79" mass="9201">VPVIEQLQLDRPVTSIDEEIKMHPQTADQLIRYIRRRIMTKTDVPFLTVEDQKNMAAIIVSEVNGIWPDVKKQIDDPFL</sequence>
<evidence type="ECO:0000313" key="2">
    <source>
        <dbReference type="Proteomes" id="UP000678393"/>
    </source>
</evidence>
<evidence type="ECO:0000313" key="1">
    <source>
        <dbReference type="EMBL" id="CAG5129532.1"/>
    </source>
</evidence>
<protein>
    <submittedName>
        <fullName evidence="1">Uncharacterized protein</fullName>
    </submittedName>
</protein>
<dbReference type="EMBL" id="CAJHNH020003551">
    <property type="protein sequence ID" value="CAG5129532.1"/>
    <property type="molecule type" value="Genomic_DNA"/>
</dbReference>
<dbReference type="InterPro" id="IPR037383">
    <property type="entry name" value="CCDC87"/>
</dbReference>
<reference evidence="1" key="1">
    <citation type="submission" date="2021-04" db="EMBL/GenBank/DDBJ databases">
        <authorList>
            <consortium name="Molecular Ecology Group"/>
        </authorList>
    </citation>
    <scope>NUCLEOTIDE SEQUENCE</scope>
</reference>